<reference evidence="1" key="1">
    <citation type="journal article" date="2021" name="Genome Biol. Evol.">
        <title>A High-Quality Reference Genome for a Parasitic Bivalve with Doubly Uniparental Inheritance (Bivalvia: Unionida).</title>
        <authorList>
            <person name="Smith C.H."/>
        </authorList>
    </citation>
    <scope>NUCLEOTIDE SEQUENCE</scope>
    <source>
        <strain evidence="1">CHS0354</strain>
    </source>
</reference>
<comment type="caution">
    <text evidence="1">The sequence shown here is derived from an EMBL/GenBank/DDBJ whole genome shotgun (WGS) entry which is preliminary data.</text>
</comment>
<name>A0AAE0RMH3_9BIVA</name>
<reference evidence="1" key="3">
    <citation type="submission" date="2023-05" db="EMBL/GenBank/DDBJ databases">
        <authorList>
            <person name="Smith C.H."/>
        </authorList>
    </citation>
    <scope>NUCLEOTIDE SEQUENCE</scope>
    <source>
        <strain evidence="1">CHS0354</strain>
        <tissue evidence="1">Mantle</tissue>
    </source>
</reference>
<organism evidence="1 2">
    <name type="scientific">Potamilus streckersoni</name>
    <dbReference type="NCBI Taxonomy" id="2493646"/>
    <lineage>
        <taxon>Eukaryota</taxon>
        <taxon>Metazoa</taxon>
        <taxon>Spiralia</taxon>
        <taxon>Lophotrochozoa</taxon>
        <taxon>Mollusca</taxon>
        <taxon>Bivalvia</taxon>
        <taxon>Autobranchia</taxon>
        <taxon>Heteroconchia</taxon>
        <taxon>Palaeoheterodonta</taxon>
        <taxon>Unionida</taxon>
        <taxon>Unionoidea</taxon>
        <taxon>Unionidae</taxon>
        <taxon>Ambleminae</taxon>
        <taxon>Lampsilini</taxon>
        <taxon>Potamilus</taxon>
    </lineage>
</organism>
<reference evidence="1" key="2">
    <citation type="journal article" date="2021" name="Genome Biol. Evol.">
        <title>Developing a high-quality reference genome for a parasitic bivalve with doubly uniparental inheritance (Bivalvia: Unionida).</title>
        <authorList>
            <person name="Smith C.H."/>
        </authorList>
    </citation>
    <scope>NUCLEOTIDE SEQUENCE</scope>
    <source>
        <strain evidence="1">CHS0354</strain>
        <tissue evidence="1">Mantle</tissue>
    </source>
</reference>
<accession>A0AAE0RMH3</accession>
<evidence type="ECO:0000313" key="1">
    <source>
        <dbReference type="EMBL" id="KAK3576108.1"/>
    </source>
</evidence>
<gene>
    <name evidence="1" type="ORF">CHS0354_032233</name>
</gene>
<evidence type="ECO:0000313" key="2">
    <source>
        <dbReference type="Proteomes" id="UP001195483"/>
    </source>
</evidence>
<keyword evidence="2" id="KW-1185">Reference proteome</keyword>
<sequence>FSQVVNRSLARTKVNTSAQKRDITEWYHLKAKVAKVKHENLKRKTPIEKEKEKLRK</sequence>
<protein>
    <submittedName>
        <fullName evidence="1">Uncharacterized protein</fullName>
    </submittedName>
</protein>
<proteinExistence type="predicted"/>
<feature type="non-terminal residue" evidence="1">
    <location>
        <position position="1"/>
    </location>
</feature>
<dbReference type="AlphaFoldDB" id="A0AAE0RMH3"/>
<dbReference type="Proteomes" id="UP001195483">
    <property type="component" value="Unassembled WGS sequence"/>
</dbReference>
<dbReference type="EMBL" id="JAEAOA010001909">
    <property type="protein sequence ID" value="KAK3576108.1"/>
    <property type="molecule type" value="Genomic_DNA"/>
</dbReference>